<dbReference type="GO" id="GO:0043565">
    <property type="term" value="F:sequence-specific DNA binding"/>
    <property type="evidence" value="ECO:0007669"/>
    <property type="project" value="InterPro"/>
</dbReference>
<dbReference type="GO" id="GO:0043200">
    <property type="term" value="P:response to amino acid"/>
    <property type="evidence" value="ECO:0007669"/>
    <property type="project" value="TreeGrafter"/>
</dbReference>
<evidence type="ECO:0000256" key="2">
    <source>
        <dbReference type="ARBA" id="ARBA00023125"/>
    </source>
</evidence>
<dbReference type="Gene3D" id="3.30.70.920">
    <property type="match status" value="1"/>
</dbReference>
<dbReference type="PROSITE" id="PS50956">
    <property type="entry name" value="HTH_ASNC_2"/>
    <property type="match status" value="1"/>
</dbReference>
<dbReference type="Pfam" id="PF13404">
    <property type="entry name" value="HTH_AsnC-type"/>
    <property type="match status" value="1"/>
</dbReference>
<dbReference type="SUPFAM" id="SSF54909">
    <property type="entry name" value="Dimeric alpha+beta barrel"/>
    <property type="match status" value="1"/>
</dbReference>
<dbReference type="Pfam" id="PF01037">
    <property type="entry name" value="AsnC_trans_reg"/>
    <property type="match status" value="1"/>
</dbReference>
<dbReference type="EMBL" id="JANTHZ010000002">
    <property type="protein sequence ID" value="MCS0494831.1"/>
    <property type="molecule type" value="Genomic_DNA"/>
</dbReference>
<dbReference type="AlphaFoldDB" id="A0A9X2PA26"/>
<dbReference type="InterPro" id="IPR019888">
    <property type="entry name" value="Tscrpt_reg_AsnC-like"/>
</dbReference>
<dbReference type="PRINTS" id="PR00033">
    <property type="entry name" value="HTHASNC"/>
</dbReference>
<keyword evidence="2" id="KW-0238">DNA-binding</keyword>
<dbReference type="InterPro" id="IPR019887">
    <property type="entry name" value="Tscrpt_reg_AsnC/Lrp_C"/>
</dbReference>
<dbReference type="SUPFAM" id="SSF46785">
    <property type="entry name" value="Winged helix' DNA-binding domain"/>
    <property type="match status" value="1"/>
</dbReference>
<keyword evidence="1" id="KW-0805">Transcription regulation</keyword>
<dbReference type="SMART" id="SM00344">
    <property type="entry name" value="HTH_ASNC"/>
    <property type="match status" value="1"/>
</dbReference>
<comment type="caution">
    <text evidence="5">The sequence shown here is derived from an EMBL/GenBank/DDBJ whole genome shotgun (WGS) entry which is preliminary data.</text>
</comment>
<dbReference type="PANTHER" id="PTHR30154">
    <property type="entry name" value="LEUCINE-RESPONSIVE REGULATORY PROTEIN"/>
    <property type="match status" value="1"/>
</dbReference>
<name>A0A9X2PA26_9HYPH</name>
<keyword evidence="3" id="KW-0804">Transcription</keyword>
<keyword evidence="6" id="KW-1185">Reference proteome</keyword>
<dbReference type="InterPro" id="IPR036388">
    <property type="entry name" value="WH-like_DNA-bd_sf"/>
</dbReference>
<reference evidence="5" key="1">
    <citation type="submission" date="2022-08" db="EMBL/GenBank/DDBJ databases">
        <authorList>
            <person name="Li F."/>
        </authorList>
    </citation>
    <scope>NUCLEOTIDE SEQUENCE</scope>
    <source>
        <strain evidence="5">MQZ15Z-1</strain>
    </source>
</reference>
<evidence type="ECO:0000259" key="4">
    <source>
        <dbReference type="PROSITE" id="PS50956"/>
    </source>
</evidence>
<dbReference type="PANTHER" id="PTHR30154:SF53">
    <property type="entry name" value="HTH-TYPE TRANSCRIPTIONAL REGULATOR LRPC"/>
    <property type="match status" value="1"/>
</dbReference>
<feature type="domain" description="HTH asnC-type" evidence="4">
    <location>
        <begin position="19"/>
        <end position="80"/>
    </location>
</feature>
<organism evidence="5 6">
    <name type="scientific">Ancylobacter mangrovi</name>
    <dbReference type="NCBI Taxonomy" id="2972472"/>
    <lineage>
        <taxon>Bacteria</taxon>
        <taxon>Pseudomonadati</taxon>
        <taxon>Pseudomonadota</taxon>
        <taxon>Alphaproteobacteria</taxon>
        <taxon>Hyphomicrobiales</taxon>
        <taxon>Xanthobacteraceae</taxon>
        <taxon>Ancylobacter</taxon>
    </lineage>
</organism>
<dbReference type="Gene3D" id="1.10.10.10">
    <property type="entry name" value="Winged helix-like DNA-binding domain superfamily/Winged helix DNA-binding domain"/>
    <property type="match status" value="1"/>
</dbReference>
<protein>
    <submittedName>
        <fullName evidence="5">Lrp/AsnC family transcriptional regulator</fullName>
    </submittedName>
</protein>
<dbReference type="GO" id="GO:0005829">
    <property type="term" value="C:cytosol"/>
    <property type="evidence" value="ECO:0007669"/>
    <property type="project" value="TreeGrafter"/>
</dbReference>
<dbReference type="InterPro" id="IPR036390">
    <property type="entry name" value="WH_DNA-bd_sf"/>
</dbReference>
<proteinExistence type="predicted"/>
<dbReference type="InterPro" id="IPR011008">
    <property type="entry name" value="Dimeric_a/b-barrel"/>
</dbReference>
<dbReference type="RefSeq" id="WP_258731871.1">
    <property type="nucleotide sequence ID" value="NZ_JANTHZ010000002.1"/>
</dbReference>
<dbReference type="InterPro" id="IPR000485">
    <property type="entry name" value="AsnC-type_HTH_dom"/>
</dbReference>
<evidence type="ECO:0000313" key="5">
    <source>
        <dbReference type="EMBL" id="MCS0494831.1"/>
    </source>
</evidence>
<accession>A0A9X2PA26</accession>
<sequence>MSADNTNRIRSRPLAAPRLDATDRKLLAALAANAERSYAELGELLHLSPPAVHERVKRLKAAGVITAVAARLDGEKVGRPLLAFVHVDTTSWAVTRQLLKLTEFPEVEEIHTVTGESAMLLKVRTANTRTLEALLERIHAIEGFTGTRSYVALTTYLERGPSPEIAADATASAAT</sequence>
<evidence type="ECO:0000256" key="1">
    <source>
        <dbReference type="ARBA" id="ARBA00023015"/>
    </source>
</evidence>
<evidence type="ECO:0000256" key="3">
    <source>
        <dbReference type="ARBA" id="ARBA00023163"/>
    </source>
</evidence>
<gene>
    <name evidence="5" type="ORF">NVS89_06945</name>
</gene>
<evidence type="ECO:0000313" key="6">
    <source>
        <dbReference type="Proteomes" id="UP001151088"/>
    </source>
</evidence>
<dbReference type="Proteomes" id="UP001151088">
    <property type="component" value="Unassembled WGS sequence"/>
</dbReference>